<reference evidence="3" key="1">
    <citation type="journal article" date="2019" name="Int. J. Syst. Evol. Microbiol.">
        <title>The Global Catalogue of Microorganisms (GCM) 10K type strain sequencing project: providing services to taxonomists for standard genome sequencing and annotation.</title>
        <authorList>
            <consortium name="The Broad Institute Genomics Platform"/>
            <consortium name="The Broad Institute Genome Sequencing Center for Infectious Disease"/>
            <person name="Wu L."/>
            <person name="Ma J."/>
        </authorList>
    </citation>
    <scope>NUCLEOTIDE SEQUENCE [LARGE SCALE GENOMIC DNA]</scope>
    <source>
        <strain evidence="3">LMG 29894</strain>
    </source>
</reference>
<dbReference type="Proteomes" id="UP001595791">
    <property type="component" value="Unassembled WGS sequence"/>
</dbReference>
<sequence length="141" mass="15758">MTNDPNTVVDSRSRDGTATYLNGLQGGVSSASSEGQGRSRIGDAIESGRGAAPGQYGVGGQYPATRSDAMVPWHDPHGEVSRHFQRWRTEQLSSFDRDYADWRQARDRLWLEEFEQWRSRRPAANPGTDHKQDRDRGAPQG</sequence>
<gene>
    <name evidence="2" type="ORF">ACFOW7_08590</name>
</gene>
<feature type="region of interest" description="Disordered" evidence="1">
    <location>
        <begin position="1"/>
        <end position="82"/>
    </location>
</feature>
<organism evidence="2 3">
    <name type="scientific">Chitinimonas lacunae</name>
    <dbReference type="NCBI Taxonomy" id="1963018"/>
    <lineage>
        <taxon>Bacteria</taxon>
        <taxon>Pseudomonadati</taxon>
        <taxon>Pseudomonadota</taxon>
        <taxon>Betaproteobacteria</taxon>
        <taxon>Neisseriales</taxon>
        <taxon>Chitinibacteraceae</taxon>
        <taxon>Chitinimonas</taxon>
    </lineage>
</organism>
<comment type="caution">
    <text evidence="2">The sequence shown here is derived from an EMBL/GenBank/DDBJ whole genome shotgun (WGS) entry which is preliminary data.</text>
</comment>
<evidence type="ECO:0000256" key="1">
    <source>
        <dbReference type="SAM" id="MobiDB-lite"/>
    </source>
</evidence>
<evidence type="ECO:0000313" key="2">
    <source>
        <dbReference type="EMBL" id="MFC4159408.1"/>
    </source>
</evidence>
<keyword evidence="3" id="KW-1185">Reference proteome</keyword>
<feature type="compositionally biased region" description="Basic and acidic residues" evidence="1">
    <location>
        <begin position="128"/>
        <end position="141"/>
    </location>
</feature>
<feature type="compositionally biased region" description="Polar residues" evidence="1">
    <location>
        <begin position="1"/>
        <end position="10"/>
    </location>
</feature>
<feature type="region of interest" description="Disordered" evidence="1">
    <location>
        <begin position="116"/>
        <end position="141"/>
    </location>
</feature>
<accession>A0ABV8MMK2</accession>
<name>A0ABV8MMK2_9NEIS</name>
<proteinExistence type="predicted"/>
<dbReference type="EMBL" id="JBHSBU010000001">
    <property type="protein sequence ID" value="MFC4159408.1"/>
    <property type="molecule type" value="Genomic_DNA"/>
</dbReference>
<evidence type="ECO:0000313" key="3">
    <source>
        <dbReference type="Proteomes" id="UP001595791"/>
    </source>
</evidence>
<protein>
    <submittedName>
        <fullName evidence="2">Uncharacterized protein</fullName>
    </submittedName>
</protein>
<dbReference type="RefSeq" id="WP_378163130.1">
    <property type="nucleotide sequence ID" value="NZ_JBHSBU010000001.1"/>
</dbReference>
<feature type="compositionally biased region" description="Polar residues" evidence="1">
    <location>
        <begin position="19"/>
        <end position="36"/>
    </location>
</feature>